<comment type="caution">
    <text evidence="8">The sequence shown here is derived from an EMBL/GenBank/DDBJ whole genome shotgun (WGS) entry which is preliminary data.</text>
</comment>
<name>A0ABV7EWU3_9BURK</name>
<dbReference type="InterPro" id="IPR051475">
    <property type="entry name" value="Diverse_Ion_Transporter"/>
</dbReference>
<evidence type="ECO:0000256" key="6">
    <source>
        <dbReference type="SAM" id="Phobius"/>
    </source>
</evidence>
<keyword evidence="2" id="KW-0813">Transport</keyword>
<keyword evidence="3 6" id="KW-0812">Transmembrane</keyword>
<feature type="transmembrane region" description="Helical" evidence="6">
    <location>
        <begin position="252"/>
        <end position="269"/>
    </location>
</feature>
<evidence type="ECO:0000313" key="8">
    <source>
        <dbReference type="EMBL" id="MFC3107214.1"/>
    </source>
</evidence>
<evidence type="ECO:0000256" key="1">
    <source>
        <dbReference type="ARBA" id="ARBA00004141"/>
    </source>
</evidence>
<comment type="subcellular location">
    <subcellularLocation>
        <location evidence="1">Membrane</location>
        <topology evidence="1">Multi-pass membrane protein</topology>
    </subcellularLocation>
</comment>
<dbReference type="RefSeq" id="WP_390326641.1">
    <property type="nucleotide sequence ID" value="NZ_JBHRTP010000008.1"/>
</dbReference>
<evidence type="ECO:0000256" key="2">
    <source>
        <dbReference type="ARBA" id="ARBA00022448"/>
    </source>
</evidence>
<sequence length="375" mass="41255">MNHPSPVSPLQALRKDWFFWTLLLLLVGLTAVAPAKVSGYPALVDWPTIATLAGLLVLTKGVELSGYLHHLGERLLVLMPTERALALFLVLATALLSMLLTNDVALFVVVPLTVSLRIAVAAPLPITRLIIFEALAANAGSALTPIGNPQNLFLWQQSQLPFHSFVVALLPLFLLLMVPLLVLSAAAFSSRALQIHQLVALPPVRRHLLWLSLALYLPFLILTELHHAPAALLVLLAIFLLGFRKVLARVDWGLILVFVLMFIDLRLLAQLDLVRDVIGNIGLAQPQRLYLAGIAASQLISNVPAAILLAEYTRDWRLTAYAVNVGGFGFMLGSLANIIALRMTHQRSAWLVFHLYSLPFLLVTGGLVYLWLFVW</sequence>
<reference evidence="9" key="1">
    <citation type="journal article" date="2019" name="Int. J. Syst. Evol. Microbiol.">
        <title>The Global Catalogue of Microorganisms (GCM) 10K type strain sequencing project: providing services to taxonomists for standard genome sequencing and annotation.</title>
        <authorList>
            <consortium name="The Broad Institute Genomics Platform"/>
            <consortium name="The Broad Institute Genome Sequencing Center for Infectious Disease"/>
            <person name="Wu L."/>
            <person name="Ma J."/>
        </authorList>
    </citation>
    <scope>NUCLEOTIDE SEQUENCE [LARGE SCALE GENOMIC DNA]</scope>
    <source>
        <strain evidence="9">KCTC 42986</strain>
    </source>
</reference>
<feature type="transmembrane region" description="Helical" evidence="6">
    <location>
        <begin position="166"/>
        <end position="188"/>
    </location>
</feature>
<dbReference type="EMBL" id="JBHRTP010000008">
    <property type="protein sequence ID" value="MFC3107214.1"/>
    <property type="molecule type" value="Genomic_DNA"/>
</dbReference>
<feature type="domain" description="Citrate transporter-like" evidence="7">
    <location>
        <begin position="24"/>
        <end position="310"/>
    </location>
</feature>
<feature type="transmembrane region" description="Helical" evidence="6">
    <location>
        <begin position="75"/>
        <end position="98"/>
    </location>
</feature>
<dbReference type="Proteomes" id="UP001595530">
    <property type="component" value="Unassembled WGS sequence"/>
</dbReference>
<protein>
    <submittedName>
        <fullName evidence="8">SLC13 family permease</fullName>
    </submittedName>
</protein>
<evidence type="ECO:0000313" key="9">
    <source>
        <dbReference type="Proteomes" id="UP001595530"/>
    </source>
</evidence>
<accession>A0ABV7EWU3</accession>
<dbReference type="Pfam" id="PF03600">
    <property type="entry name" value="CitMHS"/>
    <property type="match status" value="1"/>
</dbReference>
<dbReference type="InterPro" id="IPR004680">
    <property type="entry name" value="Cit_transptr-like_dom"/>
</dbReference>
<feature type="transmembrane region" description="Helical" evidence="6">
    <location>
        <begin position="321"/>
        <end position="341"/>
    </location>
</feature>
<gene>
    <name evidence="8" type="ORF">ACFOFO_04410</name>
</gene>
<evidence type="ECO:0000259" key="7">
    <source>
        <dbReference type="Pfam" id="PF03600"/>
    </source>
</evidence>
<keyword evidence="9" id="KW-1185">Reference proteome</keyword>
<dbReference type="PANTHER" id="PTHR43568:SF1">
    <property type="entry name" value="P PROTEIN"/>
    <property type="match status" value="1"/>
</dbReference>
<keyword evidence="4 6" id="KW-1133">Transmembrane helix</keyword>
<feature type="transmembrane region" description="Helical" evidence="6">
    <location>
        <begin position="289"/>
        <end position="309"/>
    </location>
</feature>
<evidence type="ECO:0000256" key="4">
    <source>
        <dbReference type="ARBA" id="ARBA00022989"/>
    </source>
</evidence>
<dbReference type="PANTHER" id="PTHR43568">
    <property type="entry name" value="P PROTEIN"/>
    <property type="match status" value="1"/>
</dbReference>
<feature type="transmembrane region" description="Helical" evidence="6">
    <location>
        <begin position="353"/>
        <end position="374"/>
    </location>
</feature>
<evidence type="ECO:0000256" key="3">
    <source>
        <dbReference type="ARBA" id="ARBA00022692"/>
    </source>
</evidence>
<organism evidence="8 9">
    <name type="scientific">Undibacterium arcticum</name>
    <dbReference type="NCBI Taxonomy" id="1762892"/>
    <lineage>
        <taxon>Bacteria</taxon>
        <taxon>Pseudomonadati</taxon>
        <taxon>Pseudomonadota</taxon>
        <taxon>Betaproteobacteria</taxon>
        <taxon>Burkholderiales</taxon>
        <taxon>Oxalobacteraceae</taxon>
        <taxon>Undibacterium</taxon>
    </lineage>
</organism>
<keyword evidence="5 6" id="KW-0472">Membrane</keyword>
<feature type="transmembrane region" description="Helical" evidence="6">
    <location>
        <begin position="49"/>
        <end position="68"/>
    </location>
</feature>
<proteinExistence type="predicted"/>
<evidence type="ECO:0000256" key="5">
    <source>
        <dbReference type="ARBA" id="ARBA00023136"/>
    </source>
</evidence>
<feature type="transmembrane region" description="Helical" evidence="6">
    <location>
        <begin position="208"/>
        <end position="240"/>
    </location>
</feature>